<evidence type="ECO:0000256" key="1">
    <source>
        <dbReference type="SAM" id="MobiDB-lite"/>
    </source>
</evidence>
<dbReference type="Proteomes" id="UP001174934">
    <property type="component" value="Unassembled WGS sequence"/>
</dbReference>
<proteinExistence type="predicted"/>
<sequence length="176" mass="20150">MYHQRQGTLEHKAIQLIQERYDDHGQRFFFKDHITWKRRMPSPPISMHKTIACSHARQPDASNENGGLFRNGYQHQRPPQPTTCSPKTDSPAIGSAITVTRGIGPAAFHHIDFSTNPCSSGLFSRCSPVSIVFGPSECNDIHMETAIDIPTLDRYITKNRVENRSEEKRWYNHAYQ</sequence>
<gene>
    <name evidence="2" type="ORF">B0T17DRAFT_603656</name>
</gene>
<accession>A0AA39WA97</accession>
<evidence type="ECO:0000313" key="3">
    <source>
        <dbReference type="Proteomes" id="UP001174934"/>
    </source>
</evidence>
<keyword evidence="3" id="KW-1185">Reference proteome</keyword>
<dbReference type="AlphaFoldDB" id="A0AA39WA97"/>
<feature type="region of interest" description="Disordered" evidence="1">
    <location>
        <begin position="56"/>
        <end position="92"/>
    </location>
</feature>
<protein>
    <submittedName>
        <fullName evidence="2">Uncharacterized protein</fullName>
    </submittedName>
</protein>
<dbReference type="EMBL" id="JAULSR010000012">
    <property type="protein sequence ID" value="KAK0609763.1"/>
    <property type="molecule type" value="Genomic_DNA"/>
</dbReference>
<comment type="caution">
    <text evidence="2">The sequence shown here is derived from an EMBL/GenBank/DDBJ whole genome shotgun (WGS) entry which is preliminary data.</text>
</comment>
<evidence type="ECO:0000313" key="2">
    <source>
        <dbReference type="EMBL" id="KAK0609763.1"/>
    </source>
</evidence>
<organism evidence="2 3">
    <name type="scientific">Bombardia bombarda</name>
    <dbReference type="NCBI Taxonomy" id="252184"/>
    <lineage>
        <taxon>Eukaryota</taxon>
        <taxon>Fungi</taxon>
        <taxon>Dikarya</taxon>
        <taxon>Ascomycota</taxon>
        <taxon>Pezizomycotina</taxon>
        <taxon>Sordariomycetes</taxon>
        <taxon>Sordariomycetidae</taxon>
        <taxon>Sordariales</taxon>
        <taxon>Lasiosphaeriaceae</taxon>
        <taxon>Bombardia</taxon>
    </lineage>
</organism>
<reference evidence="2" key="1">
    <citation type="submission" date="2023-06" db="EMBL/GenBank/DDBJ databases">
        <title>Genome-scale phylogeny and comparative genomics of the fungal order Sordariales.</title>
        <authorList>
            <consortium name="Lawrence Berkeley National Laboratory"/>
            <person name="Hensen N."/>
            <person name="Bonometti L."/>
            <person name="Westerberg I."/>
            <person name="Brannstrom I.O."/>
            <person name="Guillou S."/>
            <person name="Cros-Aarteil S."/>
            <person name="Calhoun S."/>
            <person name="Haridas S."/>
            <person name="Kuo A."/>
            <person name="Mondo S."/>
            <person name="Pangilinan J."/>
            <person name="Riley R."/>
            <person name="LaButti K."/>
            <person name="Andreopoulos B."/>
            <person name="Lipzen A."/>
            <person name="Chen C."/>
            <person name="Yanf M."/>
            <person name="Daum C."/>
            <person name="Ng V."/>
            <person name="Clum A."/>
            <person name="Steindorff A."/>
            <person name="Ohm R."/>
            <person name="Martin F."/>
            <person name="Silar P."/>
            <person name="Natvig D."/>
            <person name="Lalanne C."/>
            <person name="Gautier V."/>
            <person name="Ament-velasquez S.L."/>
            <person name="Kruys A."/>
            <person name="Hutchinson M.I."/>
            <person name="Powell A.J."/>
            <person name="Barry K."/>
            <person name="Miller A.N."/>
            <person name="Grigoriev I.V."/>
            <person name="Debuchy R."/>
            <person name="Gladieux P."/>
            <person name="Thoren M.H."/>
            <person name="Johannesson H."/>
        </authorList>
    </citation>
    <scope>NUCLEOTIDE SEQUENCE</scope>
    <source>
        <strain evidence="2">SMH3391-2</strain>
    </source>
</reference>
<name>A0AA39WA97_9PEZI</name>